<dbReference type="Gene3D" id="1.10.287.1060">
    <property type="entry name" value="ESAT-6-like"/>
    <property type="match status" value="1"/>
</dbReference>
<proteinExistence type="inferred from homology"/>
<keyword evidence="3" id="KW-1185">Reference proteome</keyword>
<accession>A0ABW5UX85</accession>
<sequence length="96" mass="10314">MAKFTVDSDLIQSAVSAVQTDIESVRTATGNLTNQLLNLQASWQGQAQTAFQGVVEQWKSTQSQVEQSIESINSALAAAGTHYGNTEVDVIRLFAV</sequence>
<dbReference type="Pfam" id="PF06013">
    <property type="entry name" value="WXG100"/>
    <property type="match status" value="1"/>
</dbReference>
<gene>
    <name evidence="2" type="ORF">ACFSW7_01145</name>
</gene>
<evidence type="ECO:0000313" key="2">
    <source>
        <dbReference type="EMBL" id="MFD2756982.1"/>
    </source>
</evidence>
<dbReference type="RefSeq" id="WP_019618918.1">
    <property type="nucleotide sequence ID" value="NZ_JBHUNE010000001.1"/>
</dbReference>
<evidence type="ECO:0000313" key="3">
    <source>
        <dbReference type="Proteomes" id="UP001597492"/>
    </source>
</evidence>
<protein>
    <recommendedName>
        <fullName evidence="1">ESAT-6-like protein</fullName>
    </recommendedName>
</protein>
<reference evidence="3" key="1">
    <citation type="journal article" date="2019" name="Int. J. Syst. Evol. Microbiol.">
        <title>The Global Catalogue of Microorganisms (GCM) 10K type strain sequencing project: providing services to taxonomists for standard genome sequencing and annotation.</title>
        <authorList>
            <consortium name="The Broad Institute Genomics Platform"/>
            <consortium name="The Broad Institute Genome Sequencing Center for Infectious Disease"/>
            <person name="Wu L."/>
            <person name="Ma J."/>
        </authorList>
    </citation>
    <scope>NUCLEOTIDE SEQUENCE [LARGE SCALE GENOMIC DNA]</scope>
    <source>
        <strain evidence="3">TISTR 1514</strain>
    </source>
</reference>
<dbReference type="InterPro" id="IPR036689">
    <property type="entry name" value="ESAT-6-like_sf"/>
</dbReference>
<comment type="caution">
    <text evidence="2">The sequence shown here is derived from an EMBL/GenBank/DDBJ whole genome shotgun (WGS) entry which is preliminary data.</text>
</comment>
<dbReference type="EMBL" id="JBHUNE010000001">
    <property type="protein sequence ID" value="MFD2756982.1"/>
    <property type="molecule type" value="Genomic_DNA"/>
</dbReference>
<organism evidence="2 3">
    <name type="scientific">Gulosibacter faecalis</name>
    <dbReference type="NCBI Taxonomy" id="272240"/>
    <lineage>
        <taxon>Bacteria</taxon>
        <taxon>Bacillati</taxon>
        <taxon>Actinomycetota</taxon>
        <taxon>Actinomycetes</taxon>
        <taxon>Micrococcales</taxon>
        <taxon>Microbacteriaceae</taxon>
        <taxon>Gulosibacter</taxon>
    </lineage>
</organism>
<name>A0ABW5UX85_9MICO</name>
<dbReference type="NCBIfam" id="TIGR03930">
    <property type="entry name" value="WXG100_ESAT6"/>
    <property type="match status" value="1"/>
</dbReference>
<evidence type="ECO:0000256" key="1">
    <source>
        <dbReference type="RuleBase" id="RU362001"/>
    </source>
</evidence>
<dbReference type="Proteomes" id="UP001597492">
    <property type="component" value="Unassembled WGS sequence"/>
</dbReference>
<dbReference type="SUPFAM" id="SSF140453">
    <property type="entry name" value="EsxAB dimer-like"/>
    <property type="match status" value="1"/>
</dbReference>
<dbReference type="InterPro" id="IPR010310">
    <property type="entry name" value="T7SS_ESAT-6-like"/>
</dbReference>
<comment type="similarity">
    <text evidence="1">Belongs to the WXG100 family.</text>
</comment>